<dbReference type="Proteomes" id="UP001172102">
    <property type="component" value="Unassembled WGS sequence"/>
</dbReference>
<organism evidence="1 2">
    <name type="scientific">Lasiosphaeris hirsuta</name>
    <dbReference type="NCBI Taxonomy" id="260670"/>
    <lineage>
        <taxon>Eukaryota</taxon>
        <taxon>Fungi</taxon>
        <taxon>Dikarya</taxon>
        <taxon>Ascomycota</taxon>
        <taxon>Pezizomycotina</taxon>
        <taxon>Sordariomycetes</taxon>
        <taxon>Sordariomycetidae</taxon>
        <taxon>Sordariales</taxon>
        <taxon>Lasiosphaeriaceae</taxon>
        <taxon>Lasiosphaeris</taxon>
    </lineage>
</organism>
<protein>
    <submittedName>
        <fullName evidence="1">Uncharacterized protein</fullName>
    </submittedName>
</protein>
<dbReference type="AlphaFoldDB" id="A0AA40AYT8"/>
<name>A0AA40AYT8_9PEZI</name>
<dbReference type="EMBL" id="JAUKUA010000002">
    <property type="protein sequence ID" value="KAK0724514.1"/>
    <property type="molecule type" value="Genomic_DNA"/>
</dbReference>
<sequence>MSEFRDSYQLHPSVLAVPRPHLLSRPDLPRFSISIPYICQDSPRFTMPSHPHHPIASPRAIDAIRALEPPKRQRSASNLSTWERLNQEVADRSEVSGVTHGAQSWKPVASSRFHAAATLLWAVAVCIPYAVYSTPFPFPVQQQHLRPDTLYTTAAEYCIG</sequence>
<evidence type="ECO:0000313" key="1">
    <source>
        <dbReference type="EMBL" id="KAK0724514.1"/>
    </source>
</evidence>
<evidence type="ECO:0000313" key="2">
    <source>
        <dbReference type="Proteomes" id="UP001172102"/>
    </source>
</evidence>
<reference evidence="1" key="1">
    <citation type="submission" date="2023-06" db="EMBL/GenBank/DDBJ databases">
        <title>Genome-scale phylogeny and comparative genomics of the fungal order Sordariales.</title>
        <authorList>
            <consortium name="Lawrence Berkeley National Laboratory"/>
            <person name="Hensen N."/>
            <person name="Bonometti L."/>
            <person name="Westerberg I."/>
            <person name="Brannstrom I.O."/>
            <person name="Guillou S."/>
            <person name="Cros-Aarteil S."/>
            <person name="Calhoun S."/>
            <person name="Haridas S."/>
            <person name="Kuo A."/>
            <person name="Mondo S."/>
            <person name="Pangilinan J."/>
            <person name="Riley R."/>
            <person name="Labutti K."/>
            <person name="Andreopoulos B."/>
            <person name="Lipzen A."/>
            <person name="Chen C."/>
            <person name="Yanf M."/>
            <person name="Daum C."/>
            <person name="Ng V."/>
            <person name="Clum A."/>
            <person name="Steindorff A."/>
            <person name="Ohm R."/>
            <person name="Martin F."/>
            <person name="Silar P."/>
            <person name="Natvig D."/>
            <person name="Lalanne C."/>
            <person name="Gautier V."/>
            <person name="Ament-Velasquez S.L."/>
            <person name="Kruys A."/>
            <person name="Hutchinson M.I."/>
            <person name="Powell A.J."/>
            <person name="Barry K."/>
            <person name="Miller A.N."/>
            <person name="Grigoriev I.V."/>
            <person name="Debuchy R."/>
            <person name="Gladieux P."/>
            <person name="Thoren M.H."/>
            <person name="Johannesson H."/>
        </authorList>
    </citation>
    <scope>NUCLEOTIDE SEQUENCE</scope>
    <source>
        <strain evidence="1">SMH4607-1</strain>
    </source>
</reference>
<keyword evidence="2" id="KW-1185">Reference proteome</keyword>
<accession>A0AA40AYT8</accession>
<proteinExistence type="predicted"/>
<comment type="caution">
    <text evidence="1">The sequence shown here is derived from an EMBL/GenBank/DDBJ whole genome shotgun (WGS) entry which is preliminary data.</text>
</comment>
<gene>
    <name evidence="1" type="ORF">B0H67DRAFT_107829</name>
</gene>